<proteinExistence type="predicted"/>
<evidence type="ECO:0000313" key="2">
    <source>
        <dbReference type="EMBL" id="NMI02085.1"/>
    </source>
</evidence>
<dbReference type="InterPro" id="IPR003607">
    <property type="entry name" value="HD/PDEase_dom"/>
</dbReference>
<accession>A0ABX1SKI5</accession>
<protein>
    <submittedName>
        <fullName evidence="2">HD domain-containing protein</fullName>
    </submittedName>
</protein>
<dbReference type="Gene3D" id="1.10.3210.10">
    <property type="entry name" value="Hypothetical protein af1432"/>
    <property type="match status" value="1"/>
</dbReference>
<reference evidence="2 3" key="1">
    <citation type="submission" date="2020-04" db="EMBL/GenBank/DDBJ databases">
        <authorList>
            <person name="Klaysubun C."/>
            <person name="Duangmal K."/>
            <person name="Lipun K."/>
        </authorList>
    </citation>
    <scope>NUCLEOTIDE SEQUENCE [LARGE SCALE GENOMIC DNA]</scope>
    <source>
        <strain evidence="2 3">K10HN5</strain>
    </source>
</reference>
<dbReference type="CDD" id="cd00077">
    <property type="entry name" value="HDc"/>
    <property type="match status" value="1"/>
</dbReference>
<dbReference type="Pfam" id="PF01966">
    <property type="entry name" value="HD"/>
    <property type="match status" value="1"/>
</dbReference>
<feature type="domain" description="HD" evidence="1">
    <location>
        <begin position="35"/>
        <end position="110"/>
    </location>
</feature>
<name>A0ABX1SKI5_9PSEU</name>
<evidence type="ECO:0000259" key="1">
    <source>
        <dbReference type="Pfam" id="PF01966"/>
    </source>
</evidence>
<gene>
    <name evidence="2" type="ORF">HF526_33050</name>
</gene>
<sequence length="194" mass="21395">MRPAERSTPTPADFIPEARRLAERLVSPLGRRWLHVQAVAARADELIGAIPDADRNDLVAAAWLHDIGYSPEISHTRFHPLDGALYLRDQGWPALIVDLVAHHSGARYEAEQRGLGAELAEFPSPDGPLLDALVTADLTTGPSGERLTYDERISEILDRYPADDPVHKTWLTAGPILAHSIRRTEQRLAGGQPR</sequence>
<organism evidence="2 3">
    <name type="scientific">Pseudonocardia acidicola</name>
    <dbReference type="NCBI Taxonomy" id="2724939"/>
    <lineage>
        <taxon>Bacteria</taxon>
        <taxon>Bacillati</taxon>
        <taxon>Actinomycetota</taxon>
        <taxon>Actinomycetes</taxon>
        <taxon>Pseudonocardiales</taxon>
        <taxon>Pseudonocardiaceae</taxon>
        <taxon>Pseudonocardia</taxon>
    </lineage>
</organism>
<dbReference type="Proteomes" id="UP000820669">
    <property type="component" value="Unassembled WGS sequence"/>
</dbReference>
<dbReference type="EMBL" id="JAAXLA010000120">
    <property type="protein sequence ID" value="NMI02085.1"/>
    <property type="molecule type" value="Genomic_DNA"/>
</dbReference>
<evidence type="ECO:0000313" key="3">
    <source>
        <dbReference type="Proteomes" id="UP000820669"/>
    </source>
</evidence>
<keyword evidence="3" id="KW-1185">Reference proteome</keyword>
<comment type="caution">
    <text evidence="2">The sequence shown here is derived from an EMBL/GenBank/DDBJ whole genome shotgun (WGS) entry which is preliminary data.</text>
</comment>
<dbReference type="SUPFAM" id="SSF109604">
    <property type="entry name" value="HD-domain/PDEase-like"/>
    <property type="match status" value="1"/>
</dbReference>
<dbReference type="InterPro" id="IPR006674">
    <property type="entry name" value="HD_domain"/>
</dbReference>